<protein>
    <submittedName>
        <fullName evidence="6">Pisatin demethylase</fullName>
    </submittedName>
</protein>
<organism evidence="6 7">
    <name type="scientific">Colletotrichum tanaceti</name>
    <dbReference type="NCBI Taxonomy" id="1306861"/>
    <lineage>
        <taxon>Eukaryota</taxon>
        <taxon>Fungi</taxon>
        <taxon>Dikarya</taxon>
        <taxon>Ascomycota</taxon>
        <taxon>Pezizomycotina</taxon>
        <taxon>Sordariomycetes</taxon>
        <taxon>Hypocreomycetidae</taxon>
        <taxon>Glomerellales</taxon>
        <taxon>Glomerellaceae</taxon>
        <taxon>Colletotrichum</taxon>
        <taxon>Colletotrichum destructivum species complex</taxon>
    </lineage>
</organism>
<dbReference type="Proteomes" id="UP000310108">
    <property type="component" value="Unassembled WGS sequence"/>
</dbReference>
<dbReference type="InterPro" id="IPR002401">
    <property type="entry name" value="Cyt_P450_E_grp-I"/>
</dbReference>
<evidence type="ECO:0000256" key="2">
    <source>
        <dbReference type="ARBA" id="ARBA00022723"/>
    </source>
</evidence>
<dbReference type="GO" id="GO:0016705">
    <property type="term" value="F:oxidoreductase activity, acting on paired donors, with incorporation or reduction of molecular oxygen"/>
    <property type="evidence" value="ECO:0007669"/>
    <property type="project" value="InterPro"/>
</dbReference>
<evidence type="ECO:0000256" key="5">
    <source>
        <dbReference type="SAM" id="Phobius"/>
    </source>
</evidence>
<keyword evidence="5" id="KW-0472">Membrane</keyword>
<evidence type="ECO:0000256" key="3">
    <source>
        <dbReference type="ARBA" id="ARBA00023004"/>
    </source>
</evidence>
<proteinExistence type="predicted"/>
<feature type="binding site" description="axial binding residue" evidence="4">
    <location>
        <position position="460"/>
    </location>
    <ligand>
        <name>heme</name>
        <dbReference type="ChEBI" id="CHEBI:30413"/>
    </ligand>
    <ligandPart>
        <name>Fe</name>
        <dbReference type="ChEBI" id="CHEBI:18248"/>
    </ligandPart>
</feature>
<comment type="cofactor">
    <cofactor evidence="4">
        <name>heme</name>
        <dbReference type="ChEBI" id="CHEBI:30413"/>
    </cofactor>
</comment>
<keyword evidence="7" id="KW-1185">Reference proteome</keyword>
<dbReference type="CDD" id="cd11060">
    <property type="entry name" value="CYP57A1-like"/>
    <property type="match status" value="1"/>
</dbReference>
<keyword evidence="1 4" id="KW-0349">Heme</keyword>
<accession>A0A4U6XKA7</accession>
<reference evidence="6 7" key="1">
    <citation type="journal article" date="2019" name="PLoS ONE">
        <title>Comparative genome analysis indicates high evolutionary potential of pathogenicity genes in Colletotrichum tanaceti.</title>
        <authorList>
            <person name="Lelwala R.V."/>
            <person name="Korhonen P.K."/>
            <person name="Young N.D."/>
            <person name="Scott J.B."/>
            <person name="Ades P.A."/>
            <person name="Gasser R.B."/>
            <person name="Taylor P.W.J."/>
        </authorList>
    </citation>
    <scope>NUCLEOTIDE SEQUENCE [LARGE SCALE GENOMIC DNA]</scope>
    <source>
        <strain evidence="6">BRIP57314</strain>
    </source>
</reference>
<dbReference type="GO" id="GO:0008168">
    <property type="term" value="F:methyltransferase activity"/>
    <property type="evidence" value="ECO:0007669"/>
    <property type="project" value="UniProtKB-KW"/>
</dbReference>
<sequence>MISLPDPYSLSLWWRLSAAFLLFFFFAVQKVRAYNRLKAFNGPFLAGWTEAWHAWAILGFKSHLKYDAVCRKYGTIARVGPNDLVTSSPELLVHMNGVRSRYTRTEWFYRACRHRPDKDHVFSEMDEEKHRQLRQQMGSGQYSGKENEGLEDSVDTHVSELVRLIRSKYASTEAAARPMDFARKIQYLTLDVISDISFGKAFGDLRADEDVLGIAESSEAGIVVFTYGIALGLYKILHRPLFARLLGPKETDATGWGRMFANGRAIVRERLALEAQGGEQRRSDMIASFIRHGLAEEEILSETTLQMIAGSDTTAASLRTIMLYLMTHPRVYAKLQAEIDASATAAAGGSVVSDARCRGLPYLQAVIREGMRVHPPVTNMDPKRVPDGGDTVVVDGETVFLPGGTNVSCAAWPLHINEDVFGRDAGAFRPERWLLERSEGRLARMHRVHELMFGYGKYQCLGRPIAMMEIGKTVYESISAEIEIQAPPAAVRSVFLDFQRYKQWSEKWKLEPTESSKSPSDLKNGDQIQVVMGDMKFKPVIKENTSEALLWLGSLPGIFSGLHEFHFQPSQVNPGGTRFVQIENFTGLLAFFMGPG</sequence>
<evidence type="ECO:0000256" key="4">
    <source>
        <dbReference type="PIRSR" id="PIRSR602401-1"/>
    </source>
</evidence>
<dbReference type="EMBL" id="PJEX01000076">
    <property type="protein sequence ID" value="TKW56139.1"/>
    <property type="molecule type" value="Genomic_DNA"/>
</dbReference>
<evidence type="ECO:0000313" key="7">
    <source>
        <dbReference type="Proteomes" id="UP000310108"/>
    </source>
</evidence>
<gene>
    <name evidence="6" type="primary">PDAT9</name>
    <name evidence="6" type="ORF">CTA1_2995</name>
</gene>
<dbReference type="STRING" id="1306861.A0A4U6XKA7"/>
<dbReference type="Pfam" id="PF00067">
    <property type="entry name" value="p450"/>
    <property type="match status" value="1"/>
</dbReference>
<keyword evidence="5" id="KW-1133">Transmembrane helix</keyword>
<dbReference type="PANTHER" id="PTHR24305">
    <property type="entry name" value="CYTOCHROME P450"/>
    <property type="match status" value="1"/>
</dbReference>
<dbReference type="InterPro" id="IPR001128">
    <property type="entry name" value="Cyt_P450"/>
</dbReference>
<keyword evidence="5" id="KW-0812">Transmembrane</keyword>
<evidence type="ECO:0000313" key="6">
    <source>
        <dbReference type="EMBL" id="TKW56139.1"/>
    </source>
</evidence>
<keyword evidence="6" id="KW-0808">Transferase</keyword>
<name>A0A4U6XKA7_9PEZI</name>
<dbReference type="InterPro" id="IPR036396">
    <property type="entry name" value="Cyt_P450_sf"/>
</dbReference>
<dbReference type="InterPro" id="IPR050121">
    <property type="entry name" value="Cytochrome_P450_monoxygenase"/>
</dbReference>
<comment type="caution">
    <text evidence="6">The sequence shown here is derived from an EMBL/GenBank/DDBJ whole genome shotgun (WGS) entry which is preliminary data.</text>
</comment>
<dbReference type="PRINTS" id="PR00385">
    <property type="entry name" value="P450"/>
</dbReference>
<dbReference type="PANTHER" id="PTHR24305:SF236">
    <property type="entry name" value="PISATIN DEMETHYLASE"/>
    <property type="match status" value="1"/>
</dbReference>
<feature type="transmembrane region" description="Helical" evidence="5">
    <location>
        <begin position="12"/>
        <end position="28"/>
    </location>
</feature>
<keyword evidence="2 4" id="KW-0479">Metal-binding</keyword>
<dbReference type="SUPFAM" id="SSF48264">
    <property type="entry name" value="Cytochrome P450"/>
    <property type="match status" value="1"/>
</dbReference>
<dbReference type="GO" id="GO:0020037">
    <property type="term" value="F:heme binding"/>
    <property type="evidence" value="ECO:0007669"/>
    <property type="project" value="InterPro"/>
</dbReference>
<keyword evidence="6" id="KW-0489">Methyltransferase</keyword>
<dbReference type="GO" id="GO:0032259">
    <property type="term" value="P:methylation"/>
    <property type="evidence" value="ECO:0007669"/>
    <property type="project" value="UniProtKB-KW"/>
</dbReference>
<dbReference type="GO" id="GO:0004497">
    <property type="term" value="F:monooxygenase activity"/>
    <property type="evidence" value="ECO:0007669"/>
    <property type="project" value="InterPro"/>
</dbReference>
<dbReference type="SUPFAM" id="SSF55961">
    <property type="entry name" value="Bet v1-like"/>
    <property type="match status" value="1"/>
</dbReference>
<dbReference type="GO" id="GO:0005506">
    <property type="term" value="F:iron ion binding"/>
    <property type="evidence" value="ECO:0007669"/>
    <property type="project" value="InterPro"/>
</dbReference>
<dbReference type="AlphaFoldDB" id="A0A4U6XKA7"/>
<evidence type="ECO:0000256" key="1">
    <source>
        <dbReference type="ARBA" id="ARBA00022617"/>
    </source>
</evidence>
<dbReference type="Gene3D" id="1.10.630.10">
    <property type="entry name" value="Cytochrome P450"/>
    <property type="match status" value="1"/>
</dbReference>
<dbReference type="CDD" id="cd07822">
    <property type="entry name" value="SRPBCC_4"/>
    <property type="match status" value="1"/>
</dbReference>
<keyword evidence="3 4" id="KW-0408">Iron</keyword>
<dbReference type="PRINTS" id="PR00463">
    <property type="entry name" value="EP450I"/>
</dbReference>